<proteinExistence type="predicted"/>
<dbReference type="Proteomes" id="UP000245059">
    <property type="component" value="Unassembled WGS sequence"/>
</dbReference>
<dbReference type="RefSeq" id="WP_109217884.1">
    <property type="nucleotide sequence ID" value="NZ_QEWW01000003.1"/>
</dbReference>
<organism evidence="1 2">
    <name type="scientific">Ignatzschineria cameli</name>
    <dbReference type="NCBI Taxonomy" id="2182793"/>
    <lineage>
        <taxon>Bacteria</taxon>
        <taxon>Pseudomonadati</taxon>
        <taxon>Pseudomonadota</taxon>
        <taxon>Gammaproteobacteria</taxon>
        <taxon>Cardiobacteriales</taxon>
        <taxon>Ignatzschineriaceae</taxon>
        <taxon>Ignatzschineria</taxon>
    </lineage>
</organism>
<comment type="caution">
    <text evidence="1">The sequence shown here is derived from an EMBL/GenBank/DDBJ whole genome shotgun (WGS) entry which is preliminary data.</text>
</comment>
<gene>
    <name evidence="1" type="ORF">DC077_05435</name>
</gene>
<protein>
    <submittedName>
        <fullName evidence="1">Uncharacterized protein</fullName>
    </submittedName>
</protein>
<reference evidence="2" key="1">
    <citation type="submission" date="2018-05" db="EMBL/GenBank/DDBJ databases">
        <title>Ignatzschineria dubaiensis sp. nov., isolated from necrotic foot tissues of dromedaries (Camelus dromedarius) and associated maggots in Dubai, United Arab Emirates.</title>
        <authorList>
            <person name="Tsang C.C."/>
            <person name="Tang J.Y.M."/>
            <person name="Fong J.Y.H."/>
            <person name="Kinne J."/>
            <person name="Lee H.H."/>
            <person name="Joseph M."/>
            <person name="Jose S."/>
            <person name="Schuster R.K."/>
            <person name="Tang Y."/>
            <person name="Sivakumar S."/>
            <person name="Chen J.H.K."/>
            <person name="Teng J.L.L."/>
            <person name="Lau S.K.P."/>
            <person name="Wernery U."/>
            <person name="Woo P.C.Y."/>
        </authorList>
    </citation>
    <scope>NUCLEOTIDE SEQUENCE [LARGE SCALE GENOMIC DNA]</scope>
    <source>
        <strain evidence="2">UAE-HKU57</strain>
    </source>
</reference>
<sequence length="126" mass="14826">MKSIQPLLYETTSEDYPDYTEERYLEYELDKNRWIVTGTCFPVLFKKGFYFLIAKHCINEKSYLAKDPTRLAYKYPDKSELITAKRTVVSRSIGDEELYKDLYAFYPDKGIDTSKFNAFDLTISPP</sequence>
<dbReference type="EMBL" id="QEWW01000003">
    <property type="protein sequence ID" value="PWD86186.1"/>
    <property type="molecule type" value="Genomic_DNA"/>
</dbReference>
<evidence type="ECO:0000313" key="2">
    <source>
        <dbReference type="Proteomes" id="UP000245059"/>
    </source>
</evidence>
<name>A0A2U2AQM1_9GAMM</name>
<accession>A0A2U2AQM1</accession>
<dbReference type="AlphaFoldDB" id="A0A2U2AQM1"/>
<evidence type="ECO:0000313" key="1">
    <source>
        <dbReference type="EMBL" id="PWD86186.1"/>
    </source>
</evidence>